<dbReference type="EMBL" id="JACXVP010000002">
    <property type="protein sequence ID" value="KAG5622044.1"/>
    <property type="molecule type" value="Genomic_DNA"/>
</dbReference>
<dbReference type="AlphaFoldDB" id="A0A9J6ACK8"/>
<gene>
    <name evidence="1" type="ORF">H5410_007262</name>
</gene>
<dbReference type="Proteomes" id="UP000824120">
    <property type="component" value="Chromosome 2"/>
</dbReference>
<feature type="non-terminal residue" evidence="1">
    <location>
        <position position="1"/>
    </location>
</feature>
<organism evidence="1 2">
    <name type="scientific">Solanum commersonii</name>
    <name type="common">Commerson's wild potato</name>
    <name type="synonym">Commerson's nightshade</name>
    <dbReference type="NCBI Taxonomy" id="4109"/>
    <lineage>
        <taxon>Eukaryota</taxon>
        <taxon>Viridiplantae</taxon>
        <taxon>Streptophyta</taxon>
        <taxon>Embryophyta</taxon>
        <taxon>Tracheophyta</taxon>
        <taxon>Spermatophyta</taxon>
        <taxon>Magnoliopsida</taxon>
        <taxon>eudicotyledons</taxon>
        <taxon>Gunneridae</taxon>
        <taxon>Pentapetalae</taxon>
        <taxon>asterids</taxon>
        <taxon>lamiids</taxon>
        <taxon>Solanales</taxon>
        <taxon>Solanaceae</taxon>
        <taxon>Solanoideae</taxon>
        <taxon>Solaneae</taxon>
        <taxon>Solanum</taxon>
    </lineage>
</organism>
<accession>A0A9J6ACK8</accession>
<reference evidence="1 2" key="1">
    <citation type="submission" date="2020-09" db="EMBL/GenBank/DDBJ databases">
        <title>De no assembly of potato wild relative species, Solanum commersonii.</title>
        <authorList>
            <person name="Cho K."/>
        </authorList>
    </citation>
    <scope>NUCLEOTIDE SEQUENCE [LARGE SCALE GENOMIC DNA]</scope>
    <source>
        <strain evidence="1">LZ3.2</strain>
        <tissue evidence="1">Leaf</tissue>
    </source>
</reference>
<evidence type="ECO:0000313" key="2">
    <source>
        <dbReference type="Proteomes" id="UP000824120"/>
    </source>
</evidence>
<comment type="caution">
    <text evidence="1">The sequence shown here is derived from an EMBL/GenBank/DDBJ whole genome shotgun (WGS) entry which is preliminary data.</text>
</comment>
<evidence type="ECO:0000313" key="1">
    <source>
        <dbReference type="EMBL" id="KAG5622044.1"/>
    </source>
</evidence>
<keyword evidence="2" id="KW-1185">Reference proteome</keyword>
<sequence length="99" mass="11384">MAGVHLASLRCSYSSFKTTCREVDSNHGQKEIPLVILNDLFVQAQEPQQASWMFLQNWKHDKATILAVDSDQERKKLKETTKLIREIAYIFCVRAGTRT</sequence>
<proteinExistence type="predicted"/>
<name>A0A9J6ACK8_SOLCO</name>
<protein>
    <submittedName>
        <fullName evidence="1">Uncharacterized protein</fullName>
    </submittedName>
</protein>